<dbReference type="GO" id="GO:0008168">
    <property type="term" value="F:methyltransferase activity"/>
    <property type="evidence" value="ECO:0007669"/>
    <property type="project" value="UniProtKB-KW"/>
</dbReference>
<dbReference type="InterPro" id="IPR029063">
    <property type="entry name" value="SAM-dependent_MTases_sf"/>
</dbReference>
<dbReference type="EMBL" id="JAYDCJ010000003">
    <property type="protein sequence ID" value="MEA1080090.1"/>
    <property type="molecule type" value="Genomic_DNA"/>
</dbReference>
<dbReference type="Pfam" id="PF13649">
    <property type="entry name" value="Methyltransf_25"/>
    <property type="match status" value="1"/>
</dbReference>
<keyword evidence="3" id="KW-0808">Transferase</keyword>
<keyword evidence="4" id="KW-1185">Reference proteome</keyword>
<keyword evidence="1" id="KW-0620">Polyamine biosynthesis</keyword>
<organism evidence="3 4">
    <name type="scientific">Marinobacter qingdaonensis</name>
    <dbReference type="NCBI Taxonomy" id="3108486"/>
    <lineage>
        <taxon>Bacteria</taxon>
        <taxon>Pseudomonadati</taxon>
        <taxon>Pseudomonadota</taxon>
        <taxon>Gammaproteobacteria</taxon>
        <taxon>Pseudomonadales</taxon>
        <taxon>Marinobacteraceae</taxon>
        <taxon>Marinobacter</taxon>
    </lineage>
</organism>
<dbReference type="Gene3D" id="3.40.50.150">
    <property type="entry name" value="Vaccinia Virus protein VP39"/>
    <property type="match status" value="1"/>
</dbReference>
<dbReference type="Proteomes" id="UP001305746">
    <property type="component" value="Unassembled WGS sequence"/>
</dbReference>
<evidence type="ECO:0000313" key="3">
    <source>
        <dbReference type="EMBL" id="MEA1080090.1"/>
    </source>
</evidence>
<proteinExistence type="predicted"/>
<evidence type="ECO:0000259" key="2">
    <source>
        <dbReference type="Pfam" id="PF13649"/>
    </source>
</evidence>
<feature type="domain" description="Methyltransferase" evidence="2">
    <location>
        <begin position="71"/>
        <end position="169"/>
    </location>
</feature>
<protein>
    <submittedName>
        <fullName evidence="3">Methyltransferase domain-containing protein</fullName>
    </submittedName>
</protein>
<dbReference type="CDD" id="cd02440">
    <property type="entry name" value="AdoMet_MTases"/>
    <property type="match status" value="1"/>
</dbReference>
<dbReference type="InterPro" id="IPR041698">
    <property type="entry name" value="Methyltransf_25"/>
</dbReference>
<keyword evidence="3" id="KW-0489">Methyltransferase</keyword>
<accession>A0ABU5NWA7</accession>
<dbReference type="GO" id="GO:0032259">
    <property type="term" value="P:methylation"/>
    <property type="evidence" value="ECO:0007669"/>
    <property type="project" value="UniProtKB-KW"/>
</dbReference>
<comment type="caution">
    <text evidence="3">The sequence shown here is derived from an EMBL/GenBank/DDBJ whole genome shotgun (WGS) entry which is preliminary data.</text>
</comment>
<reference evidence="3 4" key="1">
    <citation type="submission" date="2023-12" db="EMBL/GenBank/DDBJ databases">
        <title>Marinobacter qingdaonensis sp. nov., isolated from the intertidal sediment of Qingdao, PR China.</title>
        <authorList>
            <person name="Li Y."/>
        </authorList>
    </citation>
    <scope>NUCLEOTIDE SEQUENCE [LARGE SCALE GENOMIC DNA]</scope>
    <source>
        <strain evidence="3 4">ASW11-75</strain>
    </source>
</reference>
<name>A0ABU5NWA7_9GAMM</name>
<sequence>MLNKGEIVHRTRDALGEILVIDYRRHRVLTFDSPFEQSKIDRRRPHLPVHEYNRAMMLPAAFAQPGHVTILGLGGGVMAMAFHHLFAECRVHAVELRPEVLAVSRTFFDLPDSPRLQVTIADARAALERQPDASTDLILADLYNAERMSPAQAQRQFVDQCARVLSAGGWLTLNYHRPPDPDGPYFRQLRRRFAILLTFQSKTNNTVVYASKQPFEPLYSRDPRLKALERRLPIDWRKLMARVVRL</sequence>
<evidence type="ECO:0000313" key="4">
    <source>
        <dbReference type="Proteomes" id="UP001305746"/>
    </source>
</evidence>
<dbReference type="PANTHER" id="PTHR43317:SF1">
    <property type="entry name" value="THERMOSPERMINE SYNTHASE ACAULIS5"/>
    <property type="match status" value="1"/>
</dbReference>
<evidence type="ECO:0000256" key="1">
    <source>
        <dbReference type="ARBA" id="ARBA00023115"/>
    </source>
</evidence>
<dbReference type="SUPFAM" id="SSF53335">
    <property type="entry name" value="S-adenosyl-L-methionine-dependent methyltransferases"/>
    <property type="match status" value="1"/>
</dbReference>
<dbReference type="PANTHER" id="PTHR43317">
    <property type="entry name" value="THERMOSPERMINE SYNTHASE ACAULIS5"/>
    <property type="match status" value="1"/>
</dbReference>
<dbReference type="RefSeq" id="WP_322854605.1">
    <property type="nucleotide sequence ID" value="NZ_JAYDCJ010000003.1"/>
</dbReference>
<gene>
    <name evidence="3" type="ORF">U5822_05385</name>
</gene>